<evidence type="ECO:0000313" key="15">
    <source>
        <dbReference type="Proteomes" id="UP000572680"/>
    </source>
</evidence>
<feature type="binding site" evidence="10">
    <location>
        <position position="409"/>
    </location>
    <ligand>
        <name>substrate</name>
    </ligand>
</feature>
<evidence type="ECO:0000256" key="4">
    <source>
        <dbReference type="ARBA" id="ARBA00022801"/>
    </source>
</evidence>
<dbReference type="NCBIfam" id="TIGR03356">
    <property type="entry name" value="BGL"/>
    <property type="match status" value="1"/>
</dbReference>
<evidence type="ECO:0000256" key="8">
    <source>
        <dbReference type="ARBA" id="ARBA00023326"/>
    </source>
</evidence>
<feature type="binding site" evidence="10">
    <location>
        <position position="294"/>
    </location>
    <ligand>
        <name>substrate</name>
    </ligand>
</feature>
<dbReference type="Proteomes" id="UP000572680">
    <property type="component" value="Unassembled WGS sequence"/>
</dbReference>
<dbReference type="PROSITE" id="PS00572">
    <property type="entry name" value="GLYCOSYL_HYDROL_F1_1"/>
    <property type="match status" value="1"/>
</dbReference>
<comment type="similarity">
    <text evidence="2 12">Belongs to the glycosyl hydrolase 1 family.</text>
</comment>
<dbReference type="EC" id="3.2.1.21" evidence="3 12"/>
<dbReference type="PANTHER" id="PTHR10353:SF36">
    <property type="entry name" value="LP05116P"/>
    <property type="match status" value="1"/>
</dbReference>
<dbReference type="InterPro" id="IPR017853">
    <property type="entry name" value="GH"/>
</dbReference>
<feature type="active site" description="Nucleophile" evidence="9 11">
    <location>
        <position position="362"/>
    </location>
</feature>
<evidence type="ECO:0000256" key="9">
    <source>
        <dbReference type="PIRSR" id="PIRSR617736-1"/>
    </source>
</evidence>
<dbReference type="AlphaFoldDB" id="A0A7W3LZT7"/>
<accession>A0A7W3LZT7</accession>
<dbReference type="Gene3D" id="3.20.20.80">
    <property type="entry name" value="Glycosidases"/>
    <property type="match status" value="1"/>
</dbReference>
<sequence>MTSRNDFPPGFVWGAATAAYQVEGSVTADGRGPSIWDTYAHTPGRIADGSTGDVADDHYRLFAEDIRLLAGLGLNAYRFSIAWPRIVPEGTGPTNPAGLAFYRRLAETCLEHGVTPYATLYHWDLPQPLEDAGGWMVRDTAERFRDYTAVTHDALSDVIKHWMTLNEPWCSALNGYGDGALAPGRCEGANALKAVHHLLLGHGMALEAIRSSEGSYGIALNLAPVHAASGSPADREAARRVDGLQNRLFLEPLLFGKYPADVLEDTGMAAWFAQHEDDLPLISAPLDFMGVNYYFPTTVTAPEGPFSDPSKPSTQPGSENVTAIDTGLPRTHMGWPIQATGLRDILVTINSLAPDLPLYITENGAAFPDAPTADGTVEDDGRQRYLKQHIEVVRQIVAEGLPLKGYFVWSLLDNFEWAWGFSRRFGIVYVDYATQTRTVKNSGRWLQRFLTSDAPFDSYTG</sequence>
<evidence type="ECO:0000256" key="6">
    <source>
        <dbReference type="ARBA" id="ARBA00023277"/>
    </source>
</evidence>
<dbReference type="PANTHER" id="PTHR10353">
    <property type="entry name" value="GLYCOSYL HYDROLASE"/>
    <property type="match status" value="1"/>
</dbReference>
<dbReference type="InterPro" id="IPR033132">
    <property type="entry name" value="GH_1_N_CS"/>
</dbReference>
<dbReference type="Pfam" id="PF00232">
    <property type="entry name" value="Glyco_hydro_1"/>
    <property type="match status" value="1"/>
</dbReference>
<feature type="region of interest" description="Disordered" evidence="13">
    <location>
        <begin position="304"/>
        <end position="327"/>
    </location>
</feature>
<feature type="binding site" evidence="10">
    <location>
        <position position="122"/>
    </location>
    <ligand>
        <name>substrate</name>
    </ligand>
</feature>
<keyword evidence="4 12" id="KW-0378">Hydrolase</keyword>
<feature type="binding site" evidence="10">
    <location>
        <position position="166"/>
    </location>
    <ligand>
        <name>substrate</name>
    </ligand>
</feature>
<protein>
    <recommendedName>
        <fullName evidence="3 12">Beta-glucosidase</fullName>
        <ecNumber evidence="3 12">3.2.1.21</ecNumber>
    </recommendedName>
</protein>
<keyword evidence="7 12" id="KW-0326">Glycosidase</keyword>
<gene>
    <name evidence="14" type="ORF">HNR61_009073</name>
</gene>
<evidence type="ECO:0000313" key="14">
    <source>
        <dbReference type="EMBL" id="MBA8957380.1"/>
    </source>
</evidence>
<dbReference type="InterPro" id="IPR018120">
    <property type="entry name" value="Glyco_hydro_1_AS"/>
</dbReference>
<keyword evidence="15" id="KW-1185">Reference proteome</keyword>
<reference evidence="14 15" key="1">
    <citation type="submission" date="2020-08" db="EMBL/GenBank/DDBJ databases">
        <title>Genomic Encyclopedia of Type Strains, Phase IV (KMG-IV): sequencing the most valuable type-strain genomes for metagenomic binning, comparative biology and taxonomic classification.</title>
        <authorList>
            <person name="Goeker M."/>
        </authorList>
    </citation>
    <scope>NUCLEOTIDE SEQUENCE [LARGE SCALE GENOMIC DNA]</scope>
    <source>
        <strain evidence="14 15">DSM 44197</strain>
    </source>
</reference>
<dbReference type="GO" id="GO:0005829">
    <property type="term" value="C:cytosol"/>
    <property type="evidence" value="ECO:0007669"/>
    <property type="project" value="TreeGrafter"/>
</dbReference>
<dbReference type="PROSITE" id="PS00653">
    <property type="entry name" value="GLYCOSYL_HYDROL_F1_2"/>
    <property type="match status" value="1"/>
</dbReference>
<evidence type="ECO:0000256" key="2">
    <source>
        <dbReference type="ARBA" id="ARBA00010838"/>
    </source>
</evidence>
<dbReference type="EMBL" id="JACJIA010000023">
    <property type="protein sequence ID" value="MBA8957380.1"/>
    <property type="molecule type" value="Genomic_DNA"/>
</dbReference>
<evidence type="ECO:0000256" key="3">
    <source>
        <dbReference type="ARBA" id="ARBA00012744"/>
    </source>
</evidence>
<feature type="binding site" evidence="10">
    <location>
        <position position="21"/>
    </location>
    <ligand>
        <name>substrate</name>
    </ligand>
</feature>
<dbReference type="SUPFAM" id="SSF51445">
    <property type="entry name" value="(Trans)glycosidases"/>
    <property type="match status" value="1"/>
</dbReference>
<evidence type="ECO:0000256" key="13">
    <source>
        <dbReference type="SAM" id="MobiDB-lite"/>
    </source>
</evidence>
<feature type="binding site" evidence="10">
    <location>
        <begin position="416"/>
        <end position="417"/>
    </location>
    <ligand>
        <name>substrate</name>
    </ligand>
</feature>
<dbReference type="GO" id="GO:0008422">
    <property type="term" value="F:beta-glucosidase activity"/>
    <property type="evidence" value="ECO:0007669"/>
    <property type="project" value="UniProtKB-EC"/>
</dbReference>
<evidence type="ECO:0000256" key="11">
    <source>
        <dbReference type="PROSITE-ProRule" id="PRU10055"/>
    </source>
</evidence>
<feature type="compositionally biased region" description="Polar residues" evidence="13">
    <location>
        <begin position="310"/>
        <end position="323"/>
    </location>
</feature>
<evidence type="ECO:0000256" key="7">
    <source>
        <dbReference type="ARBA" id="ARBA00023295"/>
    </source>
</evidence>
<keyword evidence="8" id="KW-0624">Polysaccharide degradation</keyword>
<keyword evidence="6" id="KW-0119">Carbohydrate metabolism</keyword>
<comment type="caution">
    <text evidence="14">The sequence shown here is derived from an EMBL/GenBank/DDBJ whole genome shotgun (WGS) entry which is preliminary data.</text>
</comment>
<evidence type="ECO:0000256" key="1">
    <source>
        <dbReference type="ARBA" id="ARBA00000448"/>
    </source>
</evidence>
<dbReference type="InterPro" id="IPR001360">
    <property type="entry name" value="Glyco_hydro_1"/>
</dbReference>
<evidence type="ECO:0000256" key="12">
    <source>
        <dbReference type="RuleBase" id="RU361175"/>
    </source>
</evidence>
<dbReference type="PRINTS" id="PR00131">
    <property type="entry name" value="GLHYDRLASE1"/>
</dbReference>
<keyword evidence="5" id="KW-0136">Cellulose degradation</keyword>
<comment type="catalytic activity">
    <reaction evidence="1 12">
        <text>Hydrolysis of terminal, non-reducing beta-D-glucosyl residues with release of beta-D-glucose.</text>
        <dbReference type="EC" id="3.2.1.21"/>
    </reaction>
</comment>
<evidence type="ECO:0000256" key="5">
    <source>
        <dbReference type="ARBA" id="ARBA00023001"/>
    </source>
</evidence>
<proteinExistence type="inferred from homology"/>
<dbReference type="GO" id="GO:0030245">
    <property type="term" value="P:cellulose catabolic process"/>
    <property type="evidence" value="ECO:0007669"/>
    <property type="project" value="UniProtKB-KW"/>
</dbReference>
<dbReference type="InterPro" id="IPR017736">
    <property type="entry name" value="Glyco_hydro_1_beta-glucosidase"/>
</dbReference>
<evidence type="ECO:0000256" key="10">
    <source>
        <dbReference type="PIRSR" id="PIRSR617736-2"/>
    </source>
</evidence>
<dbReference type="RefSeq" id="WP_312898402.1">
    <property type="nucleotide sequence ID" value="NZ_BAAALP010000064.1"/>
</dbReference>
<dbReference type="FunFam" id="3.20.20.80:FF:000004">
    <property type="entry name" value="Beta-glucosidase 6-phospho-beta-glucosidase"/>
    <property type="match status" value="1"/>
</dbReference>
<organism evidence="14 15">
    <name type="scientific">Actinomadura namibiensis</name>
    <dbReference type="NCBI Taxonomy" id="182080"/>
    <lineage>
        <taxon>Bacteria</taxon>
        <taxon>Bacillati</taxon>
        <taxon>Actinomycetota</taxon>
        <taxon>Actinomycetes</taxon>
        <taxon>Streptosporangiales</taxon>
        <taxon>Thermomonosporaceae</taxon>
        <taxon>Actinomadura</taxon>
    </lineage>
</organism>
<feature type="active site" description="Proton donor" evidence="9">
    <location>
        <position position="167"/>
    </location>
</feature>
<name>A0A7W3LZT7_ACTNM</name>